<protein>
    <submittedName>
        <fullName evidence="1">Uncharacterized protein</fullName>
    </submittedName>
</protein>
<dbReference type="Proteomes" id="UP000248395">
    <property type="component" value="Unassembled WGS sequence"/>
</dbReference>
<gene>
    <name evidence="1" type="ORF">DFR38_109147</name>
</gene>
<dbReference type="AlphaFoldDB" id="A0A318JZD4"/>
<name>A0A318JZD4_9NEIS</name>
<accession>A0A318JZD4</accession>
<comment type="caution">
    <text evidence="1">The sequence shown here is derived from an EMBL/GenBank/DDBJ whole genome shotgun (WGS) entry which is preliminary data.</text>
</comment>
<dbReference type="RefSeq" id="WP_146215967.1">
    <property type="nucleotide sequence ID" value="NZ_LNQU01000037.1"/>
</dbReference>
<proteinExistence type="predicted"/>
<reference evidence="1 2" key="1">
    <citation type="submission" date="2018-05" db="EMBL/GenBank/DDBJ databases">
        <title>Genomic Encyclopedia of Type Strains, Phase IV (KMG-IV): sequencing the most valuable type-strain genomes for metagenomic binning, comparative biology and taxonomic classification.</title>
        <authorList>
            <person name="Goeker M."/>
        </authorList>
    </citation>
    <scope>NUCLEOTIDE SEQUENCE [LARGE SCALE GENOMIC DNA]</scope>
    <source>
        <strain evidence="1 2">DSM 25134</strain>
    </source>
</reference>
<sequence length="61" mass="6351">MSKPCAVAIPATPCPTMRQSLRHSGTLPEGDCSPRCHGSSFLCHDPAARLSPCGHARPPGV</sequence>
<evidence type="ECO:0000313" key="1">
    <source>
        <dbReference type="EMBL" id="PXX46305.1"/>
    </source>
</evidence>
<evidence type="ECO:0000313" key="2">
    <source>
        <dbReference type="Proteomes" id="UP000248395"/>
    </source>
</evidence>
<dbReference type="OrthoDB" id="9933087at2"/>
<keyword evidence="2" id="KW-1185">Reference proteome</keyword>
<organism evidence="1 2">
    <name type="scientific">Aquitalea magnusonii</name>
    <dbReference type="NCBI Taxonomy" id="332411"/>
    <lineage>
        <taxon>Bacteria</taxon>
        <taxon>Pseudomonadati</taxon>
        <taxon>Pseudomonadota</taxon>
        <taxon>Betaproteobacteria</taxon>
        <taxon>Neisseriales</taxon>
        <taxon>Chromobacteriaceae</taxon>
        <taxon>Aquitalea</taxon>
    </lineage>
</organism>
<dbReference type="EMBL" id="QJKC01000009">
    <property type="protein sequence ID" value="PXX46305.1"/>
    <property type="molecule type" value="Genomic_DNA"/>
</dbReference>